<gene>
    <name evidence="8" type="ORF">HSACCH_02516</name>
</gene>
<dbReference type="RefSeq" id="WP_005490345.1">
    <property type="nucleotide sequence ID" value="NZ_CAUI01000023.1"/>
</dbReference>
<evidence type="ECO:0000259" key="5">
    <source>
        <dbReference type="Pfam" id="PF00703"/>
    </source>
</evidence>
<dbReference type="OrthoDB" id="9762066at2"/>
<dbReference type="Proteomes" id="UP000012063">
    <property type="component" value="Unassembled WGS sequence"/>
</dbReference>
<evidence type="ECO:0000313" key="9">
    <source>
        <dbReference type="Proteomes" id="UP000012063"/>
    </source>
</evidence>
<dbReference type="EMBL" id="CAUI01000023">
    <property type="protein sequence ID" value="CCU81023.1"/>
    <property type="molecule type" value="Genomic_DNA"/>
</dbReference>
<dbReference type="InterPro" id="IPR017853">
    <property type="entry name" value="GH"/>
</dbReference>
<dbReference type="SUPFAM" id="SSF49303">
    <property type="entry name" value="beta-Galactosidase/glucuronidase domain"/>
    <property type="match status" value="1"/>
</dbReference>
<evidence type="ECO:0000256" key="1">
    <source>
        <dbReference type="ARBA" id="ARBA00007401"/>
    </source>
</evidence>
<dbReference type="Pfam" id="PF00703">
    <property type="entry name" value="Glyco_hydro_2"/>
    <property type="match status" value="1"/>
</dbReference>
<dbReference type="PANTHER" id="PTHR42732">
    <property type="entry name" value="BETA-GALACTOSIDASE"/>
    <property type="match status" value="1"/>
</dbReference>
<keyword evidence="3 8" id="KW-0326">Glycosidase</keyword>
<feature type="coiled-coil region" evidence="4">
    <location>
        <begin position="530"/>
        <end position="581"/>
    </location>
</feature>
<evidence type="ECO:0000259" key="7">
    <source>
        <dbReference type="Pfam" id="PF02837"/>
    </source>
</evidence>
<dbReference type="InterPro" id="IPR006102">
    <property type="entry name" value="Ig-like_GH2"/>
</dbReference>
<dbReference type="Pfam" id="PF02836">
    <property type="entry name" value="Glyco_hydro_2_C"/>
    <property type="match status" value="1"/>
</dbReference>
<evidence type="ECO:0000259" key="6">
    <source>
        <dbReference type="Pfam" id="PF02836"/>
    </source>
</evidence>
<accession>M5E385</accession>
<dbReference type="PANTHER" id="PTHR42732:SF3">
    <property type="entry name" value="HYDROLASE"/>
    <property type="match status" value="1"/>
</dbReference>
<keyword evidence="4" id="KW-0175">Coiled coil</keyword>
<feature type="domain" description="Glycoside hydrolase family 2 immunoglobulin-like beta-sandwich" evidence="5">
    <location>
        <begin position="184"/>
        <end position="287"/>
    </location>
</feature>
<evidence type="ECO:0000313" key="8">
    <source>
        <dbReference type="EMBL" id="CCU81023.1"/>
    </source>
</evidence>
<sequence>MGNRIPRPEHPKPQFQRQNWQNLNGSWNFDFDDQNQGEKNKWYQNKELGQEITVPFTFETKASGIADRSEHNYIWYQRTFEVNAEQAQKTILNFAAVDYLTKVWINGSFAGSHQGGYDSFSFDISDFINYQDKNNIVVKVEDSLSKTQPRGKQTYKKDNFLCWYTRTTGIWQTVWLEFVDQNLYLENLKITPYLDQKEVELDYNFEGEGFEAENYKLISRIEFEGQLINQFELEVKKNNYNFKVKLEDQENEIKIWHPESPNLYDLKLILYKNDEVVDQIDSYFGLRKISIEANKIFLNNQPLYQKLILDQGYWPESLITPPSDQALKKDLELTKKMGFNGVRKHQKIEDDRFYYWADKLGLLVWAEIGSSYQYNDQAVENFSSQWQRVVKELYNHPSIICWVPFNESWGIEAVSHNKKQQHFTESIYHLTKSIDQERPVIANDGWEHTISDIISFHDYVESTAQLRETYVENMEKLLQNKKVFNDQEYITGGKFIMADNYQYQGQPIIFSEFGGIAFQDKEGWGYGEQVQNKEELNQRIKQQLEVIKDVEEFEGYCYTQLTDVEQEKNGLLDENREFKLELEKIIKLNQIVD</sequence>
<evidence type="ECO:0000256" key="3">
    <source>
        <dbReference type="ARBA" id="ARBA00023295"/>
    </source>
</evidence>
<dbReference type="InParanoid" id="M5E385"/>
<protein>
    <submittedName>
        <fullName evidence="8">Beta-galactosidase</fullName>
        <ecNumber evidence="8">3.2.1.23</ecNumber>
    </submittedName>
</protein>
<keyword evidence="2 8" id="KW-0378">Hydrolase</keyword>
<dbReference type="InterPro" id="IPR036156">
    <property type="entry name" value="Beta-gal/glucu_dom_sf"/>
</dbReference>
<dbReference type="GO" id="GO:0005975">
    <property type="term" value="P:carbohydrate metabolic process"/>
    <property type="evidence" value="ECO:0007669"/>
    <property type="project" value="InterPro"/>
</dbReference>
<dbReference type="Gene3D" id="2.60.40.10">
    <property type="entry name" value="Immunoglobulins"/>
    <property type="match status" value="1"/>
</dbReference>
<dbReference type="InterPro" id="IPR051913">
    <property type="entry name" value="GH2_Domain-Containing"/>
</dbReference>
<dbReference type="eggNOG" id="COG3250">
    <property type="taxonomic scope" value="Bacteria"/>
</dbReference>
<dbReference type="InterPro" id="IPR006103">
    <property type="entry name" value="Glyco_hydro_2_cat"/>
</dbReference>
<evidence type="ECO:0000256" key="4">
    <source>
        <dbReference type="SAM" id="Coils"/>
    </source>
</evidence>
<dbReference type="STRING" id="1293054.HSACCH_02516"/>
<dbReference type="InterPro" id="IPR006104">
    <property type="entry name" value="Glyco_hydro_2_N"/>
</dbReference>
<dbReference type="InterPro" id="IPR008979">
    <property type="entry name" value="Galactose-bd-like_sf"/>
</dbReference>
<dbReference type="EC" id="3.2.1.23" evidence="8"/>
<dbReference type="Gene3D" id="2.60.120.260">
    <property type="entry name" value="Galactose-binding domain-like"/>
    <property type="match status" value="1"/>
</dbReference>
<proteinExistence type="inferred from homology"/>
<dbReference type="Pfam" id="PF02837">
    <property type="entry name" value="Glyco_hydro_2_N"/>
    <property type="match status" value="1"/>
</dbReference>
<dbReference type="SUPFAM" id="SSF49785">
    <property type="entry name" value="Galactose-binding domain-like"/>
    <property type="match status" value="1"/>
</dbReference>
<evidence type="ECO:0000256" key="2">
    <source>
        <dbReference type="ARBA" id="ARBA00022801"/>
    </source>
</evidence>
<dbReference type="InterPro" id="IPR013783">
    <property type="entry name" value="Ig-like_fold"/>
</dbReference>
<reference evidence="9" key="1">
    <citation type="journal article" date="2013" name="Genome Announc.">
        <title>Genome Sequence of Halanaerobium saccharolyticum subsp. saccharolyticum Strain DSM 6643T, a Halophilic Hydrogen-Producing Bacterium.</title>
        <authorList>
            <person name="Kivisto A."/>
            <person name="Larjo A."/>
            <person name="Ciranna A."/>
            <person name="Santala V."/>
            <person name="Roos C."/>
            <person name="Karp M."/>
        </authorList>
    </citation>
    <scope>NUCLEOTIDE SEQUENCE [LARGE SCALE GENOMIC DNA]</scope>
    <source>
        <strain evidence="9">DSM 6643</strain>
    </source>
</reference>
<feature type="domain" description="Glycosyl hydrolases family 2 sugar binding" evidence="7">
    <location>
        <begin position="21"/>
        <end position="174"/>
    </location>
</feature>
<organism evidence="8 9">
    <name type="scientific">Halanaerobium saccharolyticum subsp. saccharolyticum DSM 6643</name>
    <dbReference type="NCBI Taxonomy" id="1293054"/>
    <lineage>
        <taxon>Bacteria</taxon>
        <taxon>Bacillati</taxon>
        <taxon>Bacillota</taxon>
        <taxon>Clostridia</taxon>
        <taxon>Halanaerobiales</taxon>
        <taxon>Halanaerobiaceae</taxon>
        <taxon>Halanaerobium</taxon>
    </lineage>
</organism>
<feature type="domain" description="Glycoside hydrolase family 2 catalytic" evidence="6">
    <location>
        <begin position="324"/>
        <end position="515"/>
    </location>
</feature>
<keyword evidence="9" id="KW-1185">Reference proteome</keyword>
<name>M5E385_9FIRM</name>
<comment type="caution">
    <text evidence="8">The sequence shown here is derived from an EMBL/GenBank/DDBJ whole genome shotgun (WGS) entry which is preliminary data.</text>
</comment>
<comment type="similarity">
    <text evidence="1">Belongs to the glycosyl hydrolase 2 family.</text>
</comment>
<dbReference type="SUPFAM" id="SSF51445">
    <property type="entry name" value="(Trans)glycosidases"/>
    <property type="match status" value="1"/>
</dbReference>
<dbReference type="GO" id="GO:0004565">
    <property type="term" value="F:beta-galactosidase activity"/>
    <property type="evidence" value="ECO:0007669"/>
    <property type="project" value="UniProtKB-EC"/>
</dbReference>
<dbReference type="AlphaFoldDB" id="M5E385"/>
<dbReference type="Gene3D" id="3.20.20.80">
    <property type="entry name" value="Glycosidases"/>
    <property type="match status" value="1"/>
</dbReference>